<name>A0AB34FQF7_9HYPO</name>
<proteinExistence type="predicted"/>
<evidence type="ECO:0000313" key="1">
    <source>
        <dbReference type="EMBL" id="KAJ6441353.1"/>
    </source>
</evidence>
<dbReference type="EMBL" id="JAQHRD010000004">
    <property type="protein sequence ID" value="KAJ6441353.1"/>
    <property type="molecule type" value="Genomic_DNA"/>
</dbReference>
<dbReference type="AlphaFoldDB" id="A0AB34FQF7"/>
<organism evidence="1 2">
    <name type="scientific">Purpureocillium lavendulum</name>
    <dbReference type="NCBI Taxonomy" id="1247861"/>
    <lineage>
        <taxon>Eukaryota</taxon>
        <taxon>Fungi</taxon>
        <taxon>Dikarya</taxon>
        <taxon>Ascomycota</taxon>
        <taxon>Pezizomycotina</taxon>
        <taxon>Sordariomycetes</taxon>
        <taxon>Hypocreomycetidae</taxon>
        <taxon>Hypocreales</taxon>
        <taxon>Ophiocordycipitaceae</taxon>
        <taxon>Purpureocillium</taxon>
    </lineage>
</organism>
<sequence length="357" mass="41416">MTMILAISAGELEMIRYAQRSKPRLQHRADEGLGHLDVAYYRRALEEFGYVLRGLDYRSPISVDEILAVFFLMVVYEHQFGRQMSEMEAHLRGLYAFLATLFASNRDLTWTKLPSLSQQLLLFIMYINLNFSEPRYHGSLARLWHEAGHGMSFVSVMDQLFHGSRGGLRNMWMPAYPTEELIDDISVSRPLQFYHECNMLKGRLLLEAYSQSGAPQCQNAWQQELQKLEKRYQDLLEIGRRPDVNMRKHELQAIQFAVAEFHGLAVYTHELLCSDGCQHQGTWHHDTPDETLLVLHRVLRYDKEMAVRIQWPLLVIGKCKPPEVQELLLRESIGEVLGSRGRFQHMGSLYSCDAQRS</sequence>
<dbReference type="Proteomes" id="UP001163105">
    <property type="component" value="Unassembled WGS sequence"/>
</dbReference>
<accession>A0AB34FQF7</accession>
<evidence type="ECO:0000313" key="2">
    <source>
        <dbReference type="Proteomes" id="UP001163105"/>
    </source>
</evidence>
<keyword evidence="2" id="KW-1185">Reference proteome</keyword>
<gene>
    <name evidence="1" type="ORF">O9K51_04901</name>
</gene>
<protein>
    <submittedName>
        <fullName evidence="1">Uncharacterized protein</fullName>
    </submittedName>
</protein>
<reference evidence="1" key="1">
    <citation type="submission" date="2023-01" db="EMBL/GenBank/DDBJ databases">
        <title>The growth and conidiation of Purpureocillium lavendulum are regulated by nitrogen source and histone H3K14 acetylation.</title>
        <authorList>
            <person name="Tang P."/>
            <person name="Han J."/>
            <person name="Zhang C."/>
            <person name="Tang P."/>
            <person name="Qi F."/>
            <person name="Zhang K."/>
            <person name="Liang L."/>
        </authorList>
    </citation>
    <scope>NUCLEOTIDE SEQUENCE</scope>
    <source>
        <strain evidence="1">YMF1.00683</strain>
    </source>
</reference>
<comment type="caution">
    <text evidence="1">The sequence shown here is derived from an EMBL/GenBank/DDBJ whole genome shotgun (WGS) entry which is preliminary data.</text>
</comment>